<comment type="caution">
    <text evidence="6">Lacks conserved residue(s) required for the propagation of feature annotation.</text>
</comment>
<keyword evidence="6" id="KW-0547">Nucleotide-binding</keyword>
<dbReference type="GO" id="GO:0005524">
    <property type="term" value="F:ATP binding"/>
    <property type="evidence" value="ECO:0007669"/>
    <property type="project" value="UniProtKB-KW"/>
</dbReference>
<keyword evidence="1 6" id="KW-0808">Transferase</keyword>
<dbReference type="GO" id="GO:0019674">
    <property type="term" value="P:NAD+ metabolic process"/>
    <property type="evidence" value="ECO:0007669"/>
    <property type="project" value="InterPro"/>
</dbReference>
<feature type="active site" description="Proton acceptor" evidence="6">
    <location>
        <position position="58"/>
    </location>
</feature>
<feature type="binding site" evidence="6">
    <location>
        <position position="63"/>
    </location>
    <ligand>
        <name>NAD(+)</name>
        <dbReference type="ChEBI" id="CHEBI:57540"/>
    </ligand>
</feature>
<evidence type="ECO:0000256" key="5">
    <source>
        <dbReference type="ARBA" id="ARBA00047925"/>
    </source>
</evidence>
<dbReference type="GO" id="GO:0006741">
    <property type="term" value="P:NADP+ biosynthetic process"/>
    <property type="evidence" value="ECO:0007669"/>
    <property type="project" value="UniProtKB-UniRule"/>
</dbReference>
<keyword evidence="3 6" id="KW-0521">NADP</keyword>
<dbReference type="EC" id="2.7.1.23" evidence="6"/>
<dbReference type="Proteomes" id="UP000234857">
    <property type="component" value="Unassembled WGS sequence"/>
</dbReference>
<proteinExistence type="inferred from homology"/>
<dbReference type="InterPro" id="IPR017437">
    <property type="entry name" value="ATP-NAD_kinase_PpnK-typ_C"/>
</dbReference>
<comment type="function">
    <text evidence="6">Involved in the regulation of the intracellular balance of NAD and NADP, and is a key enzyme in the biosynthesis of NADP. Catalyzes specifically the phosphorylation on 2'-hydroxyl of the adenosine moiety of NAD to yield NADP.</text>
</comment>
<organism evidence="7 8">
    <name type="scientific">Muiribacterium halophilum</name>
    <dbReference type="NCBI Taxonomy" id="2053465"/>
    <lineage>
        <taxon>Bacteria</taxon>
        <taxon>Candidatus Muiribacteriota</taxon>
        <taxon>Candidatus Muiribacteriia</taxon>
        <taxon>Candidatus Muiribacteriales</taxon>
        <taxon>Candidatus Muiribacteriaceae</taxon>
        <taxon>Candidatus Muiribacterium</taxon>
    </lineage>
</organism>
<dbReference type="GO" id="GO:0051287">
    <property type="term" value="F:NAD binding"/>
    <property type="evidence" value="ECO:0007669"/>
    <property type="project" value="UniProtKB-ARBA"/>
</dbReference>
<gene>
    <name evidence="6" type="primary">nadK</name>
    <name evidence="7" type="ORF">C0601_04875</name>
</gene>
<accession>A0A2N5ZI95</accession>
<dbReference type="AlphaFoldDB" id="A0A2N5ZI95"/>
<dbReference type="PANTHER" id="PTHR20275:SF0">
    <property type="entry name" value="NAD KINASE"/>
    <property type="match status" value="1"/>
</dbReference>
<evidence type="ECO:0000256" key="3">
    <source>
        <dbReference type="ARBA" id="ARBA00022857"/>
    </source>
</evidence>
<feature type="binding site" evidence="6">
    <location>
        <position position="143"/>
    </location>
    <ligand>
        <name>NAD(+)</name>
        <dbReference type="ChEBI" id="CHEBI:57540"/>
    </ligand>
</feature>
<dbReference type="Gene3D" id="2.60.200.30">
    <property type="entry name" value="Probable inorganic polyphosphate/atp-NAD kinase, domain 2"/>
    <property type="match status" value="1"/>
</dbReference>
<dbReference type="Gene3D" id="3.40.50.10330">
    <property type="entry name" value="Probable inorganic polyphosphate/atp-NAD kinase, domain 1"/>
    <property type="match status" value="1"/>
</dbReference>
<feature type="binding site" evidence="6">
    <location>
        <begin position="173"/>
        <end position="178"/>
    </location>
    <ligand>
        <name>NAD(+)</name>
        <dbReference type="ChEBI" id="CHEBI:57540"/>
    </ligand>
</feature>
<dbReference type="GO" id="GO:0005737">
    <property type="term" value="C:cytoplasm"/>
    <property type="evidence" value="ECO:0007669"/>
    <property type="project" value="UniProtKB-SubCell"/>
</dbReference>
<sequence length="273" mass="30617">MRVNICYNDGKRDGKDVAEKVSRSLSRRNIENTITGIDEYKELHISSDWDYLLSVGGDGTFLKIARCAVRNNIPIAGINLGRLGFLNEIGIEDLEDCLDRLQKKDFSIIKRSVLNIETFCDEKKIDTNIAINDAVLSREIIARVMKLSLYINGQKVETYHGDGIIISTPSGSTAYSLSAGGPIVSPELDAIVITPLCPHSLHARTIICTPEDEIKVVFDPLRMKESILTVDGQTVKRLKQNSYTVITRNKEPLKIMRFGETNFYNVVKEKLLK</sequence>
<dbReference type="InterPro" id="IPR002504">
    <property type="entry name" value="NADK"/>
</dbReference>
<keyword evidence="6" id="KW-0067">ATP-binding</keyword>
<dbReference type="HAMAP" id="MF_00361">
    <property type="entry name" value="NAD_kinase"/>
    <property type="match status" value="1"/>
</dbReference>
<dbReference type="PANTHER" id="PTHR20275">
    <property type="entry name" value="NAD KINASE"/>
    <property type="match status" value="1"/>
</dbReference>
<name>A0A2N5ZI95_MUIH1</name>
<comment type="similarity">
    <text evidence="6">Belongs to the NAD kinase family.</text>
</comment>
<dbReference type="SUPFAM" id="SSF111331">
    <property type="entry name" value="NAD kinase/diacylglycerol kinase-like"/>
    <property type="match status" value="1"/>
</dbReference>
<feature type="binding site" evidence="6">
    <location>
        <position position="160"/>
    </location>
    <ligand>
        <name>NAD(+)</name>
        <dbReference type="ChEBI" id="CHEBI:57540"/>
    </ligand>
</feature>
<evidence type="ECO:0000256" key="1">
    <source>
        <dbReference type="ARBA" id="ARBA00022679"/>
    </source>
</evidence>
<dbReference type="InterPro" id="IPR017438">
    <property type="entry name" value="ATP-NAD_kinase_N"/>
</dbReference>
<feature type="binding site" evidence="6">
    <location>
        <position position="233"/>
    </location>
    <ligand>
        <name>NAD(+)</name>
        <dbReference type="ChEBI" id="CHEBI:57540"/>
    </ligand>
</feature>
<reference evidence="7 8" key="1">
    <citation type="submission" date="2017-11" db="EMBL/GenBank/DDBJ databases">
        <title>Genome-resolved metagenomics identifies genetic mobility, metabolic interactions, and unexpected diversity in perchlorate-reducing communities.</title>
        <authorList>
            <person name="Barnum T.P."/>
            <person name="Figueroa I.A."/>
            <person name="Carlstrom C.I."/>
            <person name="Lucas L.N."/>
            <person name="Engelbrektson A.L."/>
            <person name="Coates J.D."/>
        </authorList>
    </citation>
    <scope>NUCLEOTIDE SEQUENCE [LARGE SCALE GENOMIC DNA]</scope>
    <source>
        <strain evidence="7">BM706</strain>
    </source>
</reference>
<keyword evidence="2 6" id="KW-0418">Kinase</keyword>
<protein>
    <recommendedName>
        <fullName evidence="6">NAD kinase</fullName>
        <ecNumber evidence="6">2.7.1.23</ecNumber>
    </recommendedName>
    <alternativeName>
        <fullName evidence="6">ATP-dependent NAD kinase</fullName>
    </alternativeName>
</protein>
<dbReference type="EMBL" id="PKTG01000064">
    <property type="protein sequence ID" value="PLX18354.1"/>
    <property type="molecule type" value="Genomic_DNA"/>
</dbReference>
<feature type="binding site" evidence="6">
    <location>
        <begin position="58"/>
        <end position="59"/>
    </location>
    <ligand>
        <name>NAD(+)</name>
        <dbReference type="ChEBI" id="CHEBI:57540"/>
    </ligand>
</feature>
<evidence type="ECO:0000313" key="7">
    <source>
        <dbReference type="EMBL" id="PLX18354.1"/>
    </source>
</evidence>
<dbReference type="InterPro" id="IPR016064">
    <property type="entry name" value="NAD/diacylglycerol_kinase_sf"/>
</dbReference>
<evidence type="ECO:0000256" key="2">
    <source>
        <dbReference type="ARBA" id="ARBA00022777"/>
    </source>
</evidence>
<dbReference type="GO" id="GO:0046872">
    <property type="term" value="F:metal ion binding"/>
    <property type="evidence" value="ECO:0007669"/>
    <property type="project" value="UniProtKB-UniRule"/>
</dbReference>
<keyword evidence="6" id="KW-0963">Cytoplasm</keyword>
<dbReference type="Pfam" id="PF20143">
    <property type="entry name" value="NAD_kinase_C"/>
    <property type="match status" value="1"/>
</dbReference>
<comment type="catalytic activity">
    <reaction evidence="5 6">
        <text>NAD(+) + ATP = ADP + NADP(+) + H(+)</text>
        <dbReference type="Rhea" id="RHEA:18629"/>
        <dbReference type="ChEBI" id="CHEBI:15378"/>
        <dbReference type="ChEBI" id="CHEBI:30616"/>
        <dbReference type="ChEBI" id="CHEBI:57540"/>
        <dbReference type="ChEBI" id="CHEBI:58349"/>
        <dbReference type="ChEBI" id="CHEBI:456216"/>
        <dbReference type="EC" id="2.7.1.23"/>
    </reaction>
</comment>
<comment type="cofactor">
    <cofactor evidence="6">
        <name>a divalent metal cation</name>
        <dbReference type="ChEBI" id="CHEBI:60240"/>
    </cofactor>
</comment>
<evidence type="ECO:0000313" key="8">
    <source>
        <dbReference type="Proteomes" id="UP000234857"/>
    </source>
</evidence>
<keyword evidence="4 6" id="KW-0520">NAD</keyword>
<feature type="binding site" evidence="6">
    <location>
        <position position="162"/>
    </location>
    <ligand>
        <name>NAD(+)</name>
        <dbReference type="ChEBI" id="CHEBI:57540"/>
    </ligand>
</feature>
<comment type="subcellular location">
    <subcellularLocation>
        <location evidence="6">Cytoplasm</location>
    </subcellularLocation>
</comment>
<evidence type="ECO:0000256" key="4">
    <source>
        <dbReference type="ARBA" id="ARBA00023027"/>
    </source>
</evidence>
<dbReference type="GO" id="GO:0003951">
    <property type="term" value="F:NAD+ kinase activity"/>
    <property type="evidence" value="ECO:0007669"/>
    <property type="project" value="UniProtKB-UniRule"/>
</dbReference>
<feature type="binding site" evidence="6">
    <location>
        <begin position="132"/>
        <end position="133"/>
    </location>
    <ligand>
        <name>NAD(+)</name>
        <dbReference type="ChEBI" id="CHEBI:57540"/>
    </ligand>
</feature>
<evidence type="ECO:0000256" key="6">
    <source>
        <dbReference type="HAMAP-Rule" id="MF_00361"/>
    </source>
</evidence>
<dbReference type="Pfam" id="PF01513">
    <property type="entry name" value="NAD_kinase"/>
    <property type="match status" value="1"/>
</dbReference>
<comment type="caution">
    <text evidence="7">The sequence shown here is derived from an EMBL/GenBank/DDBJ whole genome shotgun (WGS) entry which is preliminary data.</text>
</comment>